<evidence type="ECO:0000313" key="2">
    <source>
        <dbReference type="EMBL" id="OES44270.1"/>
    </source>
</evidence>
<dbReference type="InterPro" id="IPR029055">
    <property type="entry name" value="Ntn_hydrolases_N"/>
</dbReference>
<dbReference type="GO" id="GO:0016740">
    <property type="term" value="F:transferase activity"/>
    <property type="evidence" value="ECO:0007669"/>
    <property type="project" value="UniProtKB-KW"/>
</dbReference>
<evidence type="ECO:0000259" key="1">
    <source>
        <dbReference type="Pfam" id="PF03417"/>
    </source>
</evidence>
<feature type="domain" description="Peptidase C45 hydrolase" evidence="1">
    <location>
        <begin position="103"/>
        <end position="303"/>
    </location>
</feature>
<dbReference type="Proteomes" id="UP000095658">
    <property type="component" value="Unassembled WGS sequence"/>
</dbReference>
<dbReference type="CDD" id="cd01935">
    <property type="entry name" value="Ntn_CGH_like"/>
    <property type="match status" value="1"/>
</dbReference>
<dbReference type="PANTHER" id="PTHR34180:SF1">
    <property type="entry name" value="BETA-ALANYL-DOPAMINE_CARCININE HYDROLASE"/>
    <property type="match status" value="1"/>
</dbReference>
<dbReference type="OrthoDB" id="8617387at2"/>
<name>A0A1E7DMF8_9BACI</name>
<dbReference type="SUPFAM" id="SSF56235">
    <property type="entry name" value="N-terminal nucleophile aminohydrolases (Ntn hydrolases)"/>
    <property type="match status" value="1"/>
</dbReference>
<dbReference type="InterPro" id="IPR047801">
    <property type="entry name" value="Peptidase_C45"/>
</dbReference>
<sequence length="347" mass="39676">MQRFYVDIIQGRGSYYDLGRLAGDKLKQSPLFAVHQKRRKQSLRAYDIDFQQVKRYFHTYAPVMWEEFEGLAESLGWSLYDVIHEYSGFQADDVNSGCSAMMNGGVFARNYDFHPKTYEGRLLLWQPDHGYASVGISGRMIGRIDGMNEKGLVIGFHFVNRRRAEDGFTCSVIARMVLDSCATTEEAIALLSSIPHRHSFNYSLYDASMQSAVVEASPRGIHIYKQTTACANHFVSEELSGENRYHTIESKERLQTLQSYSERPQSAEKAYELFNDPSYGIFKKKYGSWSGTLHTTVYEPQSLHILAGIGEQARPLPIDFKQWLNGERLPVTRIFGQIDSEEPFVHM</sequence>
<dbReference type="STRING" id="1714016.BA724_08255"/>
<dbReference type="InterPro" id="IPR005079">
    <property type="entry name" value="Peptidase_C45_hydrolase"/>
</dbReference>
<keyword evidence="2" id="KW-0808">Transferase</keyword>
<dbReference type="NCBIfam" id="NF040521">
    <property type="entry name" value="C45_proenzyme"/>
    <property type="match status" value="1"/>
</dbReference>
<dbReference type="InterPro" id="IPR047794">
    <property type="entry name" value="C45_proenzyme-like"/>
</dbReference>
<comment type="caution">
    <text evidence="2">The sequence shown here is derived from an EMBL/GenBank/DDBJ whole genome shotgun (WGS) entry which is preliminary data.</text>
</comment>
<dbReference type="RefSeq" id="WP_069938873.1">
    <property type="nucleotide sequence ID" value="NZ_MAMP01000022.1"/>
</dbReference>
<dbReference type="Pfam" id="PF03417">
    <property type="entry name" value="AAT"/>
    <property type="match status" value="1"/>
</dbReference>
<evidence type="ECO:0000313" key="3">
    <source>
        <dbReference type="Proteomes" id="UP000095658"/>
    </source>
</evidence>
<dbReference type="AlphaFoldDB" id="A0A1E7DMF8"/>
<dbReference type="PANTHER" id="PTHR34180">
    <property type="entry name" value="PEPTIDASE C45"/>
    <property type="match status" value="1"/>
</dbReference>
<dbReference type="EMBL" id="MAMP01000022">
    <property type="protein sequence ID" value="OES44270.1"/>
    <property type="molecule type" value="Genomic_DNA"/>
</dbReference>
<keyword evidence="3" id="KW-1185">Reference proteome</keyword>
<gene>
    <name evidence="2" type="ORF">BA724_08255</name>
</gene>
<dbReference type="Gene3D" id="3.60.60.10">
    <property type="entry name" value="Penicillin V Acylase, Chain A"/>
    <property type="match status" value="1"/>
</dbReference>
<proteinExistence type="predicted"/>
<organism evidence="2 3">
    <name type="scientific">Domibacillus iocasae</name>
    <dbReference type="NCBI Taxonomy" id="1714016"/>
    <lineage>
        <taxon>Bacteria</taxon>
        <taxon>Bacillati</taxon>
        <taxon>Bacillota</taxon>
        <taxon>Bacilli</taxon>
        <taxon>Bacillales</taxon>
        <taxon>Bacillaceae</taxon>
        <taxon>Domibacillus</taxon>
    </lineage>
</organism>
<accession>A0A1E7DMF8</accession>
<protein>
    <submittedName>
        <fullName evidence="2">Acyl-CoA--6-aminopenicillanic acid acyl-transferase</fullName>
    </submittedName>
</protein>
<reference evidence="2 3" key="1">
    <citation type="submission" date="2016-06" db="EMBL/GenBank/DDBJ databases">
        <title>Domibacillus iocasae genome sequencing.</title>
        <authorList>
            <person name="Verma A."/>
            <person name="Pal Y."/>
            <person name="Ojha A.K."/>
            <person name="Krishnamurthi S."/>
        </authorList>
    </citation>
    <scope>NUCLEOTIDE SEQUENCE [LARGE SCALE GENOMIC DNA]</scope>
    <source>
        <strain evidence="2 3">DSM 29979</strain>
    </source>
</reference>